<dbReference type="EMBL" id="JAKGUD010000001">
    <property type="protein sequence ID" value="MCF4141255.1"/>
    <property type="molecule type" value="Genomic_DNA"/>
</dbReference>
<organism evidence="7 8">
    <name type="scientific">Dethiosulfovibrio marinus</name>
    <dbReference type="NCBI Taxonomy" id="133532"/>
    <lineage>
        <taxon>Bacteria</taxon>
        <taxon>Thermotogati</taxon>
        <taxon>Synergistota</taxon>
        <taxon>Synergistia</taxon>
        <taxon>Synergistales</taxon>
        <taxon>Dethiosulfovibrionaceae</taxon>
        <taxon>Dethiosulfovibrio</taxon>
    </lineage>
</organism>
<dbReference type="RefSeq" id="WP_236097586.1">
    <property type="nucleotide sequence ID" value="NZ_JAKGUD010000001.1"/>
</dbReference>
<name>A0ABS9EJC3_9BACT</name>
<proteinExistence type="predicted"/>
<evidence type="ECO:0000256" key="4">
    <source>
        <dbReference type="ARBA" id="ARBA00022679"/>
    </source>
</evidence>
<dbReference type="GO" id="GO:0008168">
    <property type="term" value="F:methyltransferase activity"/>
    <property type="evidence" value="ECO:0007669"/>
    <property type="project" value="UniProtKB-KW"/>
</dbReference>
<dbReference type="PANTHER" id="PTHR43182">
    <property type="entry name" value="COBALT-PRECORRIN-6B C(15)-METHYLTRANSFERASE (DECARBOXYLATING)"/>
    <property type="match status" value="1"/>
</dbReference>
<evidence type="ECO:0000256" key="1">
    <source>
        <dbReference type="ARBA" id="ARBA00004953"/>
    </source>
</evidence>
<dbReference type="CDD" id="cd02440">
    <property type="entry name" value="AdoMet_MTases"/>
    <property type="match status" value="1"/>
</dbReference>
<keyword evidence="8" id="KW-1185">Reference proteome</keyword>
<gene>
    <name evidence="7" type="ORF">L2W38_00275</name>
</gene>
<comment type="caution">
    <text evidence="7">The sequence shown here is derived from an EMBL/GenBank/DDBJ whole genome shotgun (WGS) entry which is preliminary data.</text>
</comment>
<dbReference type="InterPro" id="IPR029063">
    <property type="entry name" value="SAM-dependent_MTases_sf"/>
</dbReference>
<keyword evidence="3 7" id="KW-0489">Methyltransferase</keyword>
<evidence type="ECO:0000313" key="7">
    <source>
        <dbReference type="EMBL" id="MCF4141255.1"/>
    </source>
</evidence>
<evidence type="ECO:0000256" key="3">
    <source>
        <dbReference type="ARBA" id="ARBA00022603"/>
    </source>
</evidence>
<comment type="pathway">
    <text evidence="1">Cofactor biosynthesis; adenosylcobalamin biosynthesis.</text>
</comment>
<dbReference type="Pfam" id="PF13649">
    <property type="entry name" value="Methyltransf_25"/>
    <property type="match status" value="1"/>
</dbReference>
<protein>
    <submittedName>
        <fullName evidence="7">Methyltransferase domain-containing protein</fullName>
    </submittedName>
</protein>
<dbReference type="GO" id="GO:0032259">
    <property type="term" value="P:methylation"/>
    <property type="evidence" value="ECO:0007669"/>
    <property type="project" value="UniProtKB-KW"/>
</dbReference>
<feature type="domain" description="Methyltransferase" evidence="6">
    <location>
        <begin position="41"/>
        <end position="99"/>
    </location>
</feature>
<keyword evidence="5" id="KW-0949">S-adenosyl-L-methionine</keyword>
<dbReference type="InterPro" id="IPR041698">
    <property type="entry name" value="Methyltransf_25"/>
</dbReference>
<keyword evidence="2" id="KW-0169">Cobalamin biosynthesis</keyword>
<evidence type="ECO:0000256" key="5">
    <source>
        <dbReference type="ARBA" id="ARBA00022691"/>
    </source>
</evidence>
<dbReference type="Proteomes" id="UP001200430">
    <property type="component" value="Unassembled WGS sequence"/>
</dbReference>
<evidence type="ECO:0000313" key="8">
    <source>
        <dbReference type="Proteomes" id="UP001200430"/>
    </source>
</evidence>
<evidence type="ECO:0000256" key="2">
    <source>
        <dbReference type="ARBA" id="ARBA00022573"/>
    </source>
</evidence>
<dbReference type="InterPro" id="IPR050714">
    <property type="entry name" value="Cobalamin_biosynth_MTase"/>
</dbReference>
<dbReference type="Gene3D" id="3.40.50.150">
    <property type="entry name" value="Vaccinia Virus protein VP39"/>
    <property type="match status" value="1"/>
</dbReference>
<reference evidence="7 8" key="1">
    <citation type="submission" date="2022-01" db="EMBL/GenBank/DDBJ databases">
        <title>Dethiosulfovibrio faecalis sp. nov., a novel proteolytic, non-sulfur-reducing bacterium isolated from a marine aquaculture solid waste bioreactor.</title>
        <authorList>
            <person name="Grabowski S."/>
            <person name="Apolinario E."/>
            <person name="Schneider N."/>
            <person name="Marshall C.W."/>
            <person name="Sowers K.R."/>
        </authorList>
    </citation>
    <scope>NUCLEOTIDE SEQUENCE [LARGE SCALE GENOMIC DNA]</scope>
    <source>
        <strain evidence="7 8">DSM 12537</strain>
    </source>
</reference>
<dbReference type="SUPFAM" id="SSF53335">
    <property type="entry name" value="S-adenosyl-L-methionine-dependent methyltransferases"/>
    <property type="match status" value="1"/>
</dbReference>
<dbReference type="PANTHER" id="PTHR43182:SF1">
    <property type="entry name" value="COBALT-PRECORRIN-7 C(5)-METHYLTRANSFERASE"/>
    <property type="match status" value="1"/>
</dbReference>
<keyword evidence="4" id="KW-0808">Transferase</keyword>
<evidence type="ECO:0000259" key="6">
    <source>
        <dbReference type="Pfam" id="PF13649"/>
    </source>
</evidence>
<sequence length="195" mass="20694">MRGPLMDDSFIREPSIPLTKAPIRAIVTSLLQPLHGSVLGEVGTGSGGITAELARQVGPGKIFSLDPSKEALDLASRNLSKMGMADRVTLICGKAPEDLTSLPPLDGLTIGGHGGRLTSIIRAGLSKLKENGRIIITANMLSTANEALTALESLSIEPSMWQLAPSEGRRTKAGWMLKAWNPAFIVWGDRKGNCL</sequence>
<accession>A0ABS9EJC3</accession>